<dbReference type="Gene3D" id="3.40.50.1000">
    <property type="entry name" value="HAD superfamily/HAD-like"/>
    <property type="match status" value="1"/>
</dbReference>
<dbReference type="PANTHER" id="PTHR28181:SF1">
    <property type="entry name" value="COLD TOLERANCE PROTEIN 1"/>
    <property type="match status" value="1"/>
</dbReference>
<dbReference type="GeneID" id="76148091"/>
<dbReference type="InterPro" id="IPR023214">
    <property type="entry name" value="HAD_sf"/>
</dbReference>
<accession>A0AAD5BJR3</accession>
<feature type="compositionally biased region" description="Polar residues" evidence="1">
    <location>
        <begin position="11"/>
        <end position="35"/>
    </location>
</feature>
<feature type="region of interest" description="Disordered" evidence="1">
    <location>
        <begin position="1"/>
        <end position="35"/>
    </location>
</feature>
<evidence type="ECO:0000313" key="3">
    <source>
        <dbReference type="Proteomes" id="UP001204833"/>
    </source>
</evidence>
<sequence length="350" mass="39477">MRSRLLHNQHHLPQSKSRISRMSTTPNISTASSSPLSFHARPHLVICDWDETLTTKDTIQYLAQVPYINSPQLRPRFSHYTDIYMSHYEKYKSQFGASRTKNGNVNNNSLTTKMTIDDYVEFQRGMGPVEMSSITALESDEVFRGLTELQIRQHSAPSVKLRDGAVEFLNRCMDQGIEVVVLSVNWTSLLIDEVLRQNGFSTKSSISGMSEKSEVEVGKIKIVTNEFEFDSAGKTTGNWLPQPKIRTSQDKLDYVNKLKTEYQKERAGRASLGTSAGTIHNGNVGNVGEGNMDDTDDVNIMYIGDSLTDLLPVLNVAYPCAIKDTKLDKTLTELQFEHFSGTWFDFMRLV</sequence>
<organism evidence="2 3">
    <name type="scientific">Candida theae</name>
    <dbReference type="NCBI Taxonomy" id="1198502"/>
    <lineage>
        <taxon>Eukaryota</taxon>
        <taxon>Fungi</taxon>
        <taxon>Dikarya</taxon>
        <taxon>Ascomycota</taxon>
        <taxon>Saccharomycotina</taxon>
        <taxon>Pichiomycetes</taxon>
        <taxon>Debaryomycetaceae</taxon>
        <taxon>Candida/Lodderomyces clade</taxon>
        <taxon>Candida</taxon>
    </lineage>
</organism>
<dbReference type="InterPro" id="IPR036412">
    <property type="entry name" value="HAD-like_sf"/>
</dbReference>
<dbReference type="InterPro" id="IPR050849">
    <property type="entry name" value="HAD-like_hydrolase_phosphatase"/>
</dbReference>
<reference evidence="2 3" key="1">
    <citation type="journal article" date="2022" name="DNA Res.">
        <title>Genome analysis of five recently described species of the CUG-Ser clade uncovers Candida theae as a new hybrid lineage with pathogenic potential in the Candida parapsilosis species complex.</title>
        <authorList>
            <person name="Mixao V."/>
            <person name="Del Olmo V."/>
            <person name="Hegedusova E."/>
            <person name="Saus E."/>
            <person name="Pryszcz L."/>
            <person name="Cillingova A."/>
            <person name="Nosek J."/>
            <person name="Gabaldon T."/>
        </authorList>
    </citation>
    <scope>NUCLEOTIDE SEQUENCE [LARGE SCALE GENOMIC DNA]</scope>
    <source>
        <strain evidence="2 3">CBS 12239</strain>
    </source>
</reference>
<dbReference type="PANTHER" id="PTHR28181">
    <property type="entry name" value="UPF0655 PROTEIN YCR015C"/>
    <property type="match status" value="1"/>
</dbReference>
<evidence type="ECO:0000313" key="2">
    <source>
        <dbReference type="EMBL" id="KAI5968916.1"/>
    </source>
</evidence>
<gene>
    <name evidence="2" type="ORF">KGF57_000031</name>
</gene>
<comment type="caution">
    <text evidence="2">The sequence shown here is derived from an EMBL/GenBank/DDBJ whole genome shotgun (WGS) entry which is preliminary data.</text>
</comment>
<dbReference type="Proteomes" id="UP001204833">
    <property type="component" value="Unassembled WGS sequence"/>
</dbReference>
<dbReference type="SUPFAM" id="SSF56784">
    <property type="entry name" value="HAD-like"/>
    <property type="match status" value="1"/>
</dbReference>
<proteinExistence type="predicted"/>
<protein>
    <submittedName>
        <fullName evidence="2">Uncharacterized protein</fullName>
    </submittedName>
</protein>
<dbReference type="RefSeq" id="XP_051611450.1">
    <property type="nucleotide sequence ID" value="XM_051752481.1"/>
</dbReference>
<keyword evidence="3" id="KW-1185">Reference proteome</keyword>
<feature type="compositionally biased region" description="Basic residues" evidence="1">
    <location>
        <begin position="1"/>
        <end position="10"/>
    </location>
</feature>
<evidence type="ECO:0000256" key="1">
    <source>
        <dbReference type="SAM" id="MobiDB-lite"/>
    </source>
</evidence>
<dbReference type="EMBL" id="JAIHNG010000001">
    <property type="protein sequence ID" value="KAI5968916.1"/>
    <property type="molecule type" value="Genomic_DNA"/>
</dbReference>
<name>A0AAD5BJR3_9ASCO</name>
<dbReference type="AlphaFoldDB" id="A0AAD5BJR3"/>